<name>A0A0B7NDF4_9FUNG</name>
<evidence type="ECO:0000313" key="1">
    <source>
        <dbReference type="EMBL" id="CEP13517.1"/>
    </source>
</evidence>
<accession>A0A0B7NDF4</accession>
<gene>
    <name evidence="1" type="primary">PARPA_07601.1 scaffold 28606</name>
</gene>
<dbReference type="EMBL" id="LN729858">
    <property type="protein sequence ID" value="CEP13517.1"/>
    <property type="molecule type" value="Genomic_DNA"/>
</dbReference>
<evidence type="ECO:0000313" key="2">
    <source>
        <dbReference type="Proteomes" id="UP000054107"/>
    </source>
</evidence>
<sequence length="109" mass="12401">MNRSGDCKERDGKQAFAPRFSAQSSYEIGSPYKSDSLIEKLDNARLSRALPSSLPDAHKLPGLDLYGKPSDMVSLQVRGRKLQYVIRKKNHYYDFSDMLCSFNQLIEIP</sequence>
<keyword evidence="2" id="KW-1185">Reference proteome</keyword>
<reference evidence="1 2" key="1">
    <citation type="submission" date="2014-09" db="EMBL/GenBank/DDBJ databases">
        <authorList>
            <person name="Ellenberger Sabrina"/>
        </authorList>
    </citation>
    <scope>NUCLEOTIDE SEQUENCE [LARGE SCALE GENOMIC DNA]</scope>
    <source>
        <strain evidence="1 2">CBS 412.66</strain>
    </source>
</reference>
<proteinExistence type="predicted"/>
<dbReference type="AlphaFoldDB" id="A0A0B7NDF4"/>
<protein>
    <submittedName>
        <fullName evidence="1">Uncharacterized protein</fullName>
    </submittedName>
</protein>
<organism evidence="1 2">
    <name type="scientific">Parasitella parasitica</name>
    <dbReference type="NCBI Taxonomy" id="35722"/>
    <lineage>
        <taxon>Eukaryota</taxon>
        <taxon>Fungi</taxon>
        <taxon>Fungi incertae sedis</taxon>
        <taxon>Mucoromycota</taxon>
        <taxon>Mucoromycotina</taxon>
        <taxon>Mucoromycetes</taxon>
        <taxon>Mucorales</taxon>
        <taxon>Mucorineae</taxon>
        <taxon>Mucoraceae</taxon>
        <taxon>Parasitella</taxon>
    </lineage>
</organism>
<dbReference type="Proteomes" id="UP000054107">
    <property type="component" value="Unassembled WGS sequence"/>
</dbReference>